<evidence type="ECO:0000259" key="8">
    <source>
        <dbReference type="Pfam" id="PF05116"/>
    </source>
</evidence>
<evidence type="ECO:0000259" key="9">
    <source>
        <dbReference type="Pfam" id="PF13579"/>
    </source>
</evidence>
<dbReference type="SUPFAM" id="SSF53756">
    <property type="entry name" value="UDP-Glycosyltransferase/glycogen phosphorylase"/>
    <property type="match status" value="1"/>
</dbReference>
<evidence type="ECO:0000259" key="7">
    <source>
        <dbReference type="Pfam" id="PF00534"/>
    </source>
</evidence>
<gene>
    <name evidence="10" type="primary">sps</name>
    <name evidence="10" type="ORF">GCM10010082_25510</name>
</gene>
<dbReference type="Gene3D" id="3.90.1070.10">
    <property type="match status" value="1"/>
</dbReference>
<dbReference type="InterPro" id="IPR044161">
    <property type="entry name" value="SPS"/>
</dbReference>
<keyword evidence="11" id="KW-1185">Reference proteome</keyword>
<dbReference type="PANTHER" id="PTHR46039">
    <property type="entry name" value="SUCROSE-PHOSPHATE SYNTHASE 3-RELATED"/>
    <property type="match status" value="1"/>
</dbReference>
<feature type="domain" description="Sucrose phosphatase-like" evidence="8">
    <location>
        <begin position="458"/>
        <end position="696"/>
    </location>
</feature>
<dbReference type="Gene3D" id="3.40.50.1000">
    <property type="entry name" value="HAD superfamily/HAD-like"/>
    <property type="match status" value="1"/>
</dbReference>
<evidence type="ECO:0000256" key="6">
    <source>
        <dbReference type="SAM" id="Coils"/>
    </source>
</evidence>
<dbReference type="Proteomes" id="UP000604243">
    <property type="component" value="Unassembled WGS sequence"/>
</dbReference>
<dbReference type="NCBIfam" id="TIGR01484">
    <property type="entry name" value="HAD-SF-IIB"/>
    <property type="match status" value="1"/>
</dbReference>
<evidence type="ECO:0000256" key="3">
    <source>
        <dbReference type="ARBA" id="ARBA00022676"/>
    </source>
</evidence>
<evidence type="ECO:0000313" key="10">
    <source>
        <dbReference type="EMBL" id="GHC30336.1"/>
    </source>
</evidence>
<evidence type="ECO:0000256" key="2">
    <source>
        <dbReference type="ARBA" id="ARBA00012536"/>
    </source>
</evidence>
<dbReference type="InterPro" id="IPR036412">
    <property type="entry name" value="HAD-like_sf"/>
</dbReference>
<comment type="similarity">
    <text evidence="1">Belongs to the glycosyltransferase 1 family.</text>
</comment>
<dbReference type="InterPro" id="IPR001296">
    <property type="entry name" value="Glyco_trans_1"/>
</dbReference>
<dbReference type="PROSITE" id="PS51257">
    <property type="entry name" value="PROKAR_LIPOPROTEIN"/>
    <property type="match status" value="1"/>
</dbReference>
<dbReference type="SUPFAM" id="SSF56784">
    <property type="entry name" value="HAD-like"/>
    <property type="match status" value="1"/>
</dbReference>
<accession>A0ABQ3FNJ8</accession>
<dbReference type="EMBL" id="BMZM01000003">
    <property type="protein sequence ID" value="GHC30336.1"/>
    <property type="molecule type" value="Genomic_DNA"/>
</dbReference>
<dbReference type="SFLD" id="SFLDS00003">
    <property type="entry name" value="Haloacid_Dehalogenase"/>
    <property type="match status" value="1"/>
</dbReference>
<dbReference type="InterPro" id="IPR023214">
    <property type="entry name" value="HAD_sf"/>
</dbReference>
<dbReference type="EC" id="2.4.1.14" evidence="2"/>
<keyword evidence="3" id="KW-0328">Glycosyltransferase</keyword>
<dbReference type="Pfam" id="PF13579">
    <property type="entry name" value="Glyco_trans_4_4"/>
    <property type="match status" value="1"/>
</dbReference>
<evidence type="ECO:0000256" key="5">
    <source>
        <dbReference type="ARBA" id="ARBA00047471"/>
    </source>
</evidence>
<sequence length="702" mass="78254">MFHISERDFHTMHIVHVALQGCLRGSDIEYGITADTGGHIRYLLELVEASEQDPAIDRITLITRAFDSDFSHVDYTCPQEVLSDRVSLVRLATDHPGYLPKEQLYQELPSFMDAFEQWLRRQPQLPDALHAHYADAGEVAAEMQARLGIPFVFTGHSLGRSKLKCLQQSGTPLDDATHQTLMRRIAFEARAIREAGLIIASSRDEAEVQYADYPGYDAGRIRVIPPGSHLSAFTDAASTPCVDTMLGRFLTDPNKPALLAIARPVTRKNLAALVHAFGNSPALRDKANLVIVAGVRERIDHLESELADNLRELLELIDDYDLYGQVAYPRYHREEDIPALYAWARERGGIFINPAFNEPFGLTLLEASAAGLPLVATDSGGPNDIIEQCGNGILINPRHTERMACEMLDLLNDPARWQRMADHGHQAVLAFDWQRHVQRYHDLLARLCRPHTDTTPPRALLICDIDNTLTGSPVGIQTFNAWYQAQPRLGFGVATGRSFHSALSILEQAGIVYPQLVISSVGSEIHYLDDSGVRYQKDERWSALLDQHWQREAIARALEDFPGLTPQGPLEQRRHKLSYFSDGDTRLSARVQRYLQQRGLACTVIHSHGRYFDILPINASKGLAVEHVRQRFNIPARQLYVAGDSGNDLDMLRATPCSIVVANYSDDLLAAPGMSHVYAASAAHALGIIEGVKHFQQQELAS</sequence>
<proteinExistence type="inferred from homology"/>
<keyword evidence="4" id="KW-0808">Transferase</keyword>
<feature type="coiled-coil region" evidence="6">
    <location>
        <begin position="292"/>
        <end position="319"/>
    </location>
</feature>
<dbReference type="Pfam" id="PF05116">
    <property type="entry name" value="S6PP"/>
    <property type="match status" value="1"/>
</dbReference>
<feature type="domain" description="Glycosyltransferase subfamily 4-like N-terminal" evidence="9">
    <location>
        <begin position="37"/>
        <end position="227"/>
    </location>
</feature>
<dbReference type="Gene3D" id="3.40.50.2000">
    <property type="entry name" value="Glycogen Phosphorylase B"/>
    <property type="match status" value="2"/>
</dbReference>
<dbReference type="SFLD" id="SFLDG01140">
    <property type="entry name" value="C2.B:_Phosphomannomutase_and_P"/>
    <property type="match status" value="1"/>
</dbReference>
<dbReference type="InterPro" id="IPR028098">
    <property type="entry name" value="Glyco_trans_4-like_N"/>
</dbReference>
<dbReference type="SFLD" id="SFLDG01141">
    <property type="entry name" value="C2.B.1:_Sucrose_Phosphatase_Li"/>
    <property type="match status" value="1"/>
</dbReference>
<comment type="caution">
    <text evidence="10">The sequence shown here is derived from an EMBL/GenBank/DDBJ whole genome shotgun (WGS) entry which is preliminary data.</text>
</comment>
<keyword evidence="6" id="KW-0175">Coiled coil</keyword>
<protein>
    <recommendedName>
        <fullName evidence="2">sucrose-phosphate synthase</fullName>
        <ecNumber evidence="2">2.4.1.14</ecNumber>
    </recommendedName>
</protein>
<reference evidence="11" key="1">
    <citation type="journal article" date="2019" name="Int. J. Syst. Evol. Microbiol.">
        <title>The Global Catalogue of Microorganisms (GCM) 10K type strain sequencing project: providing services to taxonomists for standard genome sequencing and annotation.</title>
        <authorList>
            <consortium name="The Broad Institute Genomics Platform"/>
            <consortium name="The Broad Institute Genome Sequencing Center for Infectious Disease"/>
            <person name="Wu L."/>
            <person name="Ma J."/>
        </authorList>
    </citation>
    <scope>NUCLEOTIDE SEQUENCE [LARGE SCALE GENOMIC DNA]</scope>
    <source>
        <strain evidence="11">KCTC 42082</strain>
    </source>
</reference>
<feature type="domain" description="Glycosyl transferase family 1" evidence="7">
    <location>
        <begin position="252"/>
        <end position="423"/>
    </location>
</feature>
<dbReference type="PANTHER" id="PTHR46039:SF5">
    <property type="entry name" value="SUCROSE-PHOSPHATE SYNTHASE 3-RELATED"/>
    <property type="match status" value="1"/>
</dbReference>
<evidence type="ECO:0000256" key="1">
    <source>
        <dbReference type="ARBA" id="ARBA00006530"/>
    </source>
</evidence>
<evidence type="ECO:0000256" key="4">
    <source>
        <dbReference type="ARBA" id="ARBA00022679"/>
    </source>
</evidence>
<organism evidence="10 11">
    <name type="scientific">Kushneria pakistanensis</name>
    <dbReference type="NCBI Taxonomy" id="1508770"/>
    <lineage>
        <taxon>Bacteria</taxon>
        <taxon>Pseudomonadati</taxon>
        <taxon>Pseudomonadota</taxon>
        <taxon>Gammaproteobacteria</taxon>
        <taxon>Oceanospirillales</taxon>
        <taxon>Halomonadaceae</taxon>
        <taxon>Kushneria</taxon>
    </lineage>
</organism>
<dbReference type="InterPro" id="IPR006379">
    <property type="entry name" value="HAD-SF_hydro_IIB"/>
</dbReference>
<comment type="catalytic activity">
    <reaction evidence="5">
        <text>beta-D-fructose 6-phosphate + UDP-alpha-D-glucose = sucrose 6(F)-phosphate + UDP + H(+)</text>
        <dbReference type="Rhea" id="RHEA:22172"/>
        <dbReference type="ChEBI" id="CHEBI:15378"/>
        <dbReference type="ChEBI" id="CHEBI:57634"/>
        <dbReference type="ChEBI" id="CHEBI:57723"/>
        <dbReference type="ChEBI" id="CHEBI:58223"/>
        <dbReference type="ChEBI" id="CHEBI:58885"/>
        <dbReference type="EC" id="2.4.1.14"/>
    </reaction>
</comment>
<evidence type="ECO:0000313" key="11">
    <source>
        <dbReference type="Proteomes" id="UP000604243"/>
    </source>
</evidence>
<name>A0ABQ3FNJ8_9GAMM</name>
<dbReference type="Pfam" id="PF00534">
    <property type="entry name" value="Glycos_transf_1"/>
    <property type="match status" value="1"/>
</dbReference>
<dbReference type="InterPro" id="IPR006380">
    <property type="entry name" value="SPP-like_dom"/>
</dbReference>